<proteinExistence type="predicted"/>
<organism evidence="1 2">
    <name type="scientific">Agrobacterium tumefaciens str. B6</name>
    <dbReference type="NCBI Taxonomy" id="1183423"/>
    <lineage>
        <taxon>Bacteria</taxon>
        <taxon>Pseudomonadati</taxon>
        <taxon>Pseudomonadota</taxon>
        <taxon>Alphaproteobacteria</taxon>
        <taxon>Hyphomicrobiales</taxon>
        <taxon>Rhizobiaceae</taxon>
        <taxon>Rhizobium/Agrobacterium group</taxon>
        <taxon>Agrobacterium</taxon>
        <taxon>Agrobacterium tumefaciens complex</taxon>
    </lineage>
</organism>
<dbReference type="Proteomes" id="UP000192074">
    <property type="component" value="Unassembled WGS sequence"/>
</dbReference>
<protein>
    <submittedName>
        <fullName evidence="1">Uncharacterized protein</fullName>
    </submittedName>
</protein>
<gene>
    <name evidence="1" type="ORF">AGR4A_pAt10258</name>
</gene>
<name>A0A822VBX4_AGRTU</name>
<evidence type="ECO:0000313" key="2">
    <source>
        <dbReference type="Proteomes" id="UP000192074"/>
    </source>
</evidence>
<dbReference type="AlphaFoldDB" id="A0A822VBX4"/>
<accession>A0A822VBX4</accession>
<sequence length="61" mass="6663">MTNLDEILMKRTAIRVGLARQDVPASSNPGNRTSCRIKLCSCHRQSDGGSVQTDRTTTARS</sequence>
<dbReference type="EMBL" id="FCNL01000040">
    <property type="protein sequence ID" value="CVI24708.1"/>
    <property type="molecule type" value="Genomic_DNA"/>
</dbReference>
<comment type="caution">
    <text evidence="1">The sequence shown here is derived from an EMBL/GenBank/DDBJ whole genome shotgun (WGS) entry which is preliminary data.</text>
</comment>
<reference evidence="1 2" key="1">
    <citation type="submission" date="2016-01" db="EMBL/GenBank/DDBJ databases">
        <authorList>
            <person name="Regsiter A."/>
            <person name="william w."/>
        </authorList>
    </citation>
    <scope>NUCLEOTIDE SEQUENCE [LARGE SCALE GENOMIC DNA]</scope>
    <source>
        <strain evidence="1 2">B6</strain>
    </source>
</reference>
<evidence type="ECO:0000313" key="1">
    <source>
        <dbReference type="EMBL" id="CVI24708.1"/>
    </source>
</evidence>